<gene>
    <name evidence="2" type="ORF">ACFSC7_06545</name>
</gene>
<dbReference type="RefSeq" id="WP_149891064.1">
    <property type="nucleotide sequence ID" value="NZ_JBHUFA010000001.1"/>
</dbReference>
<proteinExistence type="predicted"/>
<reference evidence="3" key="1">
    <citation type="journal article" date="2019" name="Int. J. Syst. Evol. Microbiol.">
        <title>The Global Catalogue of Microorganisms (GCM) 10K type strain sequencing project: providing services to taxonomists for standard genome sequencing and annotation.</title>
        <authorList>
            <consortium name="The Broad Institute Genomics Platform"/>
            <consortium name="The Broad Institute Genome Sequencing Center for Infectious Disease"/>
            <person name="Wu L."/>
            <person name="Ma J."/>
        </authorList>
    </citation>
    <scope>NUCLEOTIDE SEQUENCE [LARGE SCALE GENOMIC DNA]</scope>
    <source>
        <strain evidence="3">JCM 3369</strain>
    </source>
</reference>
<evidence type="ECO:0008006" key="4">
    <source>
        <dbReference type="Google" id="ProtNLM"/>
    </source>
</evidence>
<dbReference type="EMBL" id="JBHUFA010000001">
    <property type="protein sequence ID" value="MFD1695168.1"/>
    <property type="molecule type" value="Genomic_DNA"/>
</dbReference>
<protein>
    <recommendedName>
        <fullName evidence="4">DUF2946 family protein</fullName>
    </recommendedName>
</protein>
<accession>A0ABW4JWW7</accession>
<organism evidence="2 3">
    <name type="scientific">Roseibium aestuarii</name>
    <dbReference type="NCBI Taxonomy" id="2600299"/>
    <lineage>
        <taxon>Bacteria</taxon>
        <taxon>Pseudomonadati</taxon>
        <taxon>Pseudomonadota</taxon>
        <taxon>Alphaproteobacteria</taxon>
        <taxon>Hyphomicrobiales</taxon>
        <taxon>Stappiaceae</taxon>
        <taxon>Roseibium</taxon>
    </lineage>
</organism>
<keyword evidence="3" id="KW-1185">Reference proteome</keyword>
<feature type="region of interest" description="Disordered" evidence="1">
    <location>
        <begin position="1"/>
        <end position="25"/>
    </location>
</feature>
<evidence type="ECO:0000313" key="3">
    <source>
        <dbReference type="Proteomes" id="UP001597327"/>
    </source>
</evidence>
<sequence>MPQRTTLDTDRARRHSRAMTRSATSRSARSAGLSLLQVLRQERLPVVCAALIALVFRLMLLGAGPALALSGQAQASEAASPLPLILCNPLSVASAEEVAGHPLPVAPAGAHDPGHCLCASGCLHGIGFSAVADQPVHGLTRPERSTLAPLPLASSSRLSNALLGSRAIRGPPSV</sequence>
<evidence type="ECO:0000256" key="1">
    <source>
        <dbReference type="SAM" id="MobiDB-lite"/>
    </source>
</evidence>
<name>A0ABW4JWW7_9HYPH</name>
<dbReference type="Proteomes" id="UP001597327">
    <property type="component" value="Unassembled WGS sequence"/>
</dbReference>
<comment type="caution">
    <text evidence="2">The sequence shown here is derived from an EMBL/GenBank/DDBJ whole genome shotgun (WGS) entry which is preliminary data.</text>
</comment>
<evidence type="ECO:0000313" key="2">
    <source>
        <dbReference type="EMBL" id="MFD1695168.1"/>
    </source>
</evidence>